<sequence>MLLRFRLSVVPTLDPGTRERPMWRWGGRRGGHRHRAICLLVSDLGPELSPRSLSPATCSSSSAVSALLVPDRCEDGA</sequence>
<organism evidence="1 2">
    <name type="scientific">Eleusine coracana subsp. coracana</name>
    <dbReference type="NCBI Taxonomy" id="191504"/>
    <lineage>
        <taxon>Eukaryota</taxon>
        <taxon>Viridiplantae</taxon>
        <taxon>Streptophyta</taxon>
        <taxon>Embryophyta</taxon>
        <taxon>Tracheophyta</taxon>
        <taxon>Spermatophyta</taxon>
        <taxon>Magnoliopsida</taxon>
        <taxon>Liliopsida</taxon>
        <taxon>Poales</taxon>
        <taxon>Poaceae</taxon>
        <taxon>PACMAD clade</taxon>
        <taxon>Chloridoideae</taxon>
        <taxon>Cynodonteae</taxon>
        <taxon>Eleusininae</taxon>
        <taxon>Eleusine</taxon>
    </lineage>
</organism>
<name>A0AAV5DTD3_ELECO</name>
<dbReference type="EMBL" id="BQKI01000071">
    <property type="protein sequence ID" value="GJN13377.1"/>
    <property type="molecule type" value="Genomic_DNA"/>
</dbReference>
<evidence type="ECO:0000313" key="1">
    <source>
        <dbReference type="EMBL" id="GJN13377.1"/>
    </source>
</evidence>
<proteinExistence type="predicted"/>
<accession>A0AAV5DTD3</accession>
<dbReference type="AlphaFoldDB" id="A0AAV5DTD3"/>
<gene>
    <name evidence="1" type="primary">gb00071</name>
    <name evidence="1" type="ORF">PR202_gb00071</name>
</gene>
<dbReference type="Proteomes" id="UP001054889">
    <property type="component" value="Unassembled WGS sequence"/>
</dbReference>
<keyword evidence="2" id="KW-1185">Reference proteome</keyword>
<reference evidence="1" key="1">
    <citation type="journal article" date="2018" name="DNA Res.">
        <title>Multiple hybrid de novo genome assembly of finger millet, an orphan allotetraploid crop.</title>
        <authorList>
            <person name="Hatakeyama M."/>
            <person name="Aluri S."/>
            <person name="Balachadran M.T."/>
            <person name="Sivarajan S.R."/>
            <person name="Patrignani A."/>
            <person name="Gruter S."/>
            <person name="Poveda L."/>
            <person name="Shimizu-Inatsugi R."/>
            <person name="Baeten J."/>
            <person name="Francoijs K.J."/>
            <person name="Nataraja K.N."/>
            <person name="Reddy Y.A.N."/>
            <person name="Phadnis S."/>
            <person name="Ravikumar R.L."/>
            <person name="Schlapbach R."/>
            <person name="Sreeman S.M."/>
            <person name="Shimizu K.K."/>
        </authorList>
    </citation>
    <scope>NUCLEOTIDE SEQUENCE</scope>
</reference>
<reference evidence="1" key="2">
    <citation type="submission" date="2021-12" db="EMBL/GenBank/DDBJ databases">
        <title>Resequencing data analysis of finger millet.</title>
        <authorList>
            <person name="Hatakeyama M."/>
            <person name="Aluri S."/>
            <person name="Balachadran M.T."/>
            <person name="Sivarajan S.R."/>
            <person name="Poveda L."/>
            <person name="Shimizu-Inatsugi R."/>
            <person name="Schlapbach R."/>
            <person name="Sreeman S.M."/>
            <person name="Shimizu K.K."/>
        </authorList>
    </citation>
    <scope>NUCLEOTIDE SEQUENCE</scope>
</reference>
<comment type="caution">
    <text evidence="1">The sequence shown here is derived from an EMBL/GenBank/DDBJ whole genome shotgun (WGS) entry which is preliminary data.</text>
</comment>
<evidence type="ECO:0000313" key="2">
    <source>
        <dbReference type="Proteomes" id="UP001054889"/>
    </source>
</evidence>
<protein>
    <submittedName>
        <fullName evidence="1">Uncharacterized protein</fullName>
    </submittedName>
</protein>